<accession>A0ABX0LYY1</accession>
<organism evidence="1 2">
    <name type="scientific">Massilia aquatica</name>
    <dbReference type="NCBI Taxonomy" id="2609000"/>
    <lineage>
        <taxon>Bacteria</taxon>
        <taxon>Pseudomonadati</taxon>
        <taxon>Pseudomonadota</taxon>
        <taxon>Betaproteobacteria</taxon>
        <taxon>Burkholderiales</taxon>
        <taxon>Oxalobacteraceae</taxon>
        <taxon>Telluria group</taxon>
        <taxon>Massilia</taxon>
    </lineage>
</organism>
<evidence type="ECO:0008006" key="3">
    <source>
        <dbReference type="Google" id="ProtNLM"/>
    </source>
</evidence>
<dbReference type="RefSeq" id="WP_167074624.1">
    <property type="nucleotide sequence ID" value="NZ_VVIW01000002.1"/>
</dbReference>
<dbReference type="EMBL" id="VVIW01000002">
    <property type="protein sequence ID" value="NHZ39159.1"/>
    <property type="molecule type" value="Genomic_DNA"/>
</dbReference>
<dbReference type="Proteomes" id="UP000819052">
    <property type="component" value="Unassembled WGS sequence"/>
</dbReference>
<proteinExistence type="predicted"/>
<evidence type="ECO:0000313" key="1">
    <source>
        <dbReference type="EMBL" id="NHZ39159.1"/>
    </source>
</evidence>
<protein>
    <recommendedName>
        <fullName evidence="3">DUF465 domain-containing protein</fullName>
    </recommendedName>
</protein>
<sequence length="89" mass="10040">MHTACAFFWRLQAPACFEAAGMARSMAELKAQLSFDKVTLLKARLLSGVLSDAELALLSEDNRHPQRAGQLAKLRKAEQQFQRRMMNSM</sequence>
<evidence type="ECO:0000313" key="2">
    <source>
        <dbReference type="Proteomes" id="UP000819052"/>
    </source>
</evidence>
<gene>
    <name evidence="1" type="ORF">F1609_03100</name>
</gene>
<comment type="caution">
    <text evidence="1">The sequence shown here is derived from an EMBL/GenBank/DDBJ whole genome shotgun (WGS) entry which is preliminary data.</text>
</comment>
<name>A0ABX0LYY1_9BURK</name>
<reference evidence="1 2" key="1">
    <citation type="submission" date="2019-09" db="EMBL/GenBank/DDBJ databases">
        <title>Taxonomy of Antarctic Massilia spp.: description of Massilia rubra sp. nov., Massilia aquatica sp. nov., Massilia mucilaginosa sp. nov., Massilia frigida sp. nov. isolated from streams, lakes and regoliths.</title>
        <authorList>
            <person name="Holochova P."/>
            <person name="Sedlacek I."/>
            <person name="Kralova S."/>
            <person name="Maslanova I."/>
            <person name="Busse H.-J."/>
            <person name="Stankova E."/>
            <person name="Vrbovska V."/>
            <person name="Kovarovic V."/>
            <person name="Bartak M."/>
            <person name="Svec P."/>
            <person name="Pantucek R."/>
        </authorList>
    </citation>
    <scope>NUCLEOTIDE SEQUENCE [LARGE SCALE GENOMIC DNA]</scope>
    <source>
        <strain evidence="1 2">CCM 8693</strain>
    </source>
</reference>
<keyword evidence="2" id="KW-1185">Reference proteome</keyword>